<reference evidence="1" key="1">
    <citation type="submission" date="2021-04" db="EMBL/GenBank/DDBJ databases">
        <authorList>
            <person name="Pira H."/>
            <person name="Risdian C."/>
            <person name="Wink J."/>
        </authorList>
    </citation>
    <scope>NUCLEOTIDE SEQUENCE</scope>
    <source>
        <strain evidence="1">WH158</strain>
    </source>
</reference>
<gene>
    <name evidence="1" type="ORF">KCG46_01155</name>
</gene>
<protein>
    <submittedName>
        <fullName evidence="1">Uncharacterized protein</fullName>
    </submittedName>
</protein>
<dbReference type="RefSeq" id="WP_218403533.1">
    <property type="nucleotide sequence ID" value="NZ_JAGSPC010000001.1"/>
</dbReference>
<evidence type="ECO:0000313" key="1">
    <source>
        <dbReference type="EMBL" id="MBV7258176.1"/>
    </source>
</evidence>
<evidence type="ECO:0000313" key="2">
    <source>
        <dbReference type="Proteomes" id="UP001138681"/>
    </source>
</evidence>
<dbReference type="EMBL" id="JAGSPC010000001">
    <property type="protein sequence ID" value="MBV7258176.1"/>
    <property type="molecule type" value="Genomic_DNA"/>
</dbReference>
<dbReference type="Proteomes" id="UP001138681">
    <property type="component" value="Unassembled WGS sequence"/>
</dbReference>
<organism evidence="1 2">
    <name type="scientific">Erythrobacter crassostreae</name>
    <dbReference type="NCBI Taxonomy" id="2828328"/>
    <lineage>
        <taxon>Bacteria</taxon>
        <taxon>Pseudomonadati</taxon>
        <taxon>Pseudomonadota</taxon>
        <taxon>Alphaproteobacteria</taxon>
        <taxon>Sphingomonadales</taxon>
        <taxon>Erythrobacteraceae</taxon>
        <taxon>Erythrobacter/Porphyrobacter group</taxon>
        <taxon>Erythrobacter</taxon>
    </lineage>
</organism>
<proteinExistence type="predicted"/>
<accession>A0A9X1JJS8</accession>
<keyword evidence="2" id="KW-1185">Reference proteome</keyword>
<dbReference type="AlphaFoldDB" id="A0A9X1JJS8"/>
<name>A0A9X1JJS8_9SPHN</name>
<comment type="caution">
    <text evidence="1">The sequence shown here is derived from an EMBL/GenBank/DDBJ whole genome shotgun (WGS) entry which is preliminary data.</text>
</comment>
<sequence>MTHTPCASSANALQSANAGHLLSSYFLVNRAAAVPAINTLGNTNIRLVPANTSGIGLKSDLNETIIDADRTVPPIKALPMVVHIKANPTSTVARLLTT</sequence>